<comment type="caution">
    <text evidence="1">The sequence shown here is derived from an EMBL/GenBank/DDBJ whole genome shotgun (WGS) entry which is preliminary data.</text>
</comment>
<accession>A0A8H3F791</accession>
<proteinExistence type="predicted"/>
<reference evidence="1" key="1">
    <citation type="submission" date="2021-03" db="EMBL/GenBank/DDBJ databases">
        <authorList>
            <person name="Tagirdzhanova G."/>
        </authorList>
    </citation>
    <scope>NUCLEOTIDE SEQUENCE</scope>
</reference>
<organism evidence="1 2">
    <name type="scientific">Heterodermia speciosa</name>
    <dbReference type="NCBI Taxonomy" id="116794"/>
    <lineage>
        <taxon>Eukaryota</taxon>
        <taxon>Fungi</taxon>
        <taxon>Dikarya</taxon>
        <taxon>Ascomycota</taxon>
        <taxon>Pezizomycotina</taxon>
        <taxon>Lecanoromycetes</taxon>
        <taxon>OSLEUM clade</taxon>
        <taxon>Lecanoromycetidae</taxon>
        <taxon>Caliciales</taxon>
        <taxon>Physciaceae</taxon>
        <taxon>Heterodermia</taxon>
    </lineage>
</organism>
<dbReference type="OrthoDB" id="5320755at2759"/>
<keyword evidence="2" id="KW-1185">Reference proteome</keyword>
<dbReference type="Proteomes" id="UP000664521">
    <property type="component" value="Unassembled WGS sequence"/>
</dbReference>
<evidence type="ECO:0000313" key="2">
    <source>
        <dbReference type="Proteomes" id="UP000664521"/>
    </source>
</evidence>
<protein>
    <submittedName>
        <fullName evidence="1">Uncharacterized protein</fullName>
    </submittedName>
</protein>
<dbReference type="AlphaFoldDB" id="A0A8H3F791"/>
<sequence length="491" mass="55074">MHYIGMIKLPSPSPDDGLRIHSTAVAGQPESWDITIEVSSRVEYYHIESSKAYSAKEPAYQLTPLHCRQISQDGSVNAGFQGAVVRTTADREEIEWVLLDALPRIDMSESSNQSQAGSVTGMPPRPNLFQLAKHVQSGQVYILRLGEETLKTPEQSSLCNDRGLDDQASCPIPVAKLLSPQGDCAFRNVAVAPLQAMDGSAQVAIIWQNNVESDRKSELYLYEIQGSLWRIFQDRHFRQDGIYSSQTHIQNFDCCVEIQAKRVHSLESGVGGIHLSSPVRNPLRTCDEDCSETQDEPGGLAILQTGQVTASTAYPARQGLYICVWGSPVQSSNHVVLDIFDLSFSNPFLRMLPPELFIDWPVLKVDPYTSEAVFRFGIVCQCALHDHAYRIELPGHPLVKENPGRATRWPLVLLLGATKPTLALDWGSIEHYFPTATQEAWERQAEWMRAQIRKLKQANMTEDMIIEIWFTRRWTGEGLIGFPDGWKTIRV</sequence>
<dbReference type="EMBL" id="CAJPDS010000019">
    <property type="protein sequence ID" value="CAF9917327.1"/>
    <property type="molecule type" value="Genomic_DNA"/>
</dbReference>
<name>A0A8H3F791_9LECA</name>
<evidence type="ECO:0000313" key="1">
    <source>
        <dbReference type="EMBL" id="CAF9917327.1"/>
    </source>
</evidence>
<gene>
    <name evidence="1" type="ORF">HETSPECPRED_003211</name>
</gene>